<gene>
    <name evidence="2" type="ORF">QH73_0005355</name>
</gene>
<dbReference type="SMR" id="A0A9X5I3Z9"/>
<dbReference type="AlphaFoldDB" id="A0A9X5I3Z9"/>
<dbReference type="EMBL" id="JTJC03000001">
    <property type="protein sequence ID" value="NHC34094.1"/>
    <property type="molecule type" value="Genomic_DNA"/>
</dbReference>
<reference evidence="2 3" key="1">
    <citation type="journal article" date="2015" name="Genome Announc.">
        <title>Draft Genome Sequence of the Terrestrial Cyanobacterium Scytonema millei VB511283, Isolated from Eastern India.</title>
        <authorList>
            <person name="Sen D."/>
            <person name="Chandrababunaidu M.M."/>
            <person name="Singh D."/>
            <person name="Sanghi N."/>
            <person name="Ghorai A."/>
            <person name="Mishra G.P."/>
            <person name="Madduluri M."/>
            <person name="Adhikary S.P."/>
            <person name="Tripathy S."/>
        </authorList>
    </citation>
    <scope>NUCLEOTIDE SEQUENCE [LARGE SCALE GENOMIC DNA]</scope>
    <source>
        <strain evidence="2 3">VB511283</strain>
    </source>
</reference>
<evidence type="ECO:0000313" key="2">
    <source>
        <dbReference type="EMBL" id="NHC34094.1"/>
    </source>
</evidence>
<dbReference type="Pfam" id="PF08078">
    <property type="entry name" value="PsaX"/>
    <property type="match status" value="1"/>
</dbReference>
<keyword evidence="1" id="KW-0812">Transmembrane</keyword>
<proteinExistence type="predicted"/>
<organism evidence="2 3">
    <name type="scientific">Scytonema millei VB511283</name>
    <dbReference type="NCBI Taxonomy" id="1245923"/>
    <lineage>
        <taxon>Bacteria</taxon>
        <taxon>Bacillati</taxon>
        <taxon>Cyanobacteriota</taxon>
        <taxon>Cyanophyceae</taxon>
        <taxon>Nostocales</taxon>
        <taxon>Scytonemataceae</taxon>
        <taxon>Scytonema</taxon>
    </lineage>
</organism>
<keyword evidence="1" id="KW-0472">Membrane</keyword>
<sequence length="50" mass="5279">MAAQATKPTVGQDVAKSNANAPFPFRTIVSLILLAGNILVAAIYFHIINP</sequence>
<evidence type="ECO:0000256" key="1">
    <source>
        <dbReference type="SAM" id="Phobius"/>
    </source>
</evidence>
<comment type="caution">
    <text evidence="2">The sequence shown here is derived from an EMBL/GenBank/DDBJ whole genome shotgun (WGS) entry which is preliminary data.</text>
</comment>
<dbReference type="Proteomes" id="UP000031532">
    <property type="component" value="Unassembled WGS sequence"/>
</dbReference>
<evidence type="ECO:0000313" key="3">
    <source>
        <dbReference type="Proteomes" id="UP000031532"/>
    </source>
</evidence>
<dbReference type="SUPFAM" id="SSF81552">
    <property type="entry name" value="Subunit PsaX of photosystem I reaction centre"/>
    <property type="match status" value="1"/>
</dbReference>
<protein>
    <submittedName>
        <fullName evidence="2">Photosystem one PsaX</fullName>
    </submittedName>
</protein>
<dbReference type="RefSeq" id="WP_015152751.1">
    <property type="nucleotide sequence ID" value="NZ_JTJC03000001.1"/>
</dbReference>
<feature type="transmembrane region" description="Helical" evidence="1">
    <location>
        <begin position="28"/>
        <end position="47"/>
    </location>
</feature>
<keyword evidence="3" id="KW-1185">Reference proteome</keyword>
<dbReference type="InterPro" id="IPR036243">
    <property type="entry name" value="PSI_PsaX_sf"/>
</dbReference>
<name>A0A9X5I3Z9_9CYAN</name>
<dbReference type="OrthoDB" id="428101at2"/>
<dbReference type="InterPro" id="IPR012986">
    <property type="entry name" value="PSI_PsaX"/>
</dbReference>
<keyword evidence="1" id="KW-1133">Transmembrane helix</keyword>
<accession>A0A9X5I3Z9</accession>